<dbReference type="EMBL" id="OX465077">
    <property type="protein sequence ID" value="CAI9268636.1"/>
    <property type="molecule type" value="Genomic_DNA"/>
</dbReference>
<dbReference type="AlphaFoldDB" id="A0AA35YCY1"/>
<proteinExistence type="predicted"/>
<accession>A0AA35YCY1</accession>
<dbReference type="Proteomes" id="UP001177003">
    <property type="component" value="Chromosome 1"/>
</dbReference>
<name>A0AA35YCY1_LACSI</name>
<organism evidence="1 2">
    <name type="scientific">Lactuca saligna</name>
    <name type="common">Willowleaf lettuce</name>
    <dbReference type="NCBI Taxonomy" id="75948"/>
    <lineage>
        <taxon>Eukaryota</taxon>
        <taxon>Viridiplantae</taxon>
        <taxon>Streptophyta</taxon>
        <taxon>Embryophyta</taxon>
        <taxon>Tracheophyta</taxon>
        <taxon>Spermatophyta</taxon>
        <taxon>Magnoliopsida</taxon>
        <taxon>eudicotyledons</taxon>
        <taxon>Gunneridae</taxon>
        <taxon>Pentapetalae</taxon>
        <taxon>asterids</taxon>
        <taxon>campanulids</taxon>
        <taxon>Asterales</taxon>
        <taxon>Asteraceae</taxon>
        <taxon>Cichorioideae</taxon>
        <taxon>Cichorieae</taxon>
        <taxon>Lactucinae</taxon>
        <taxon>Lactuca</taxon>
    </lineage>
</organism>
<sequence length="184" mass="20485">MASSSETPSVVDQTTSSGLLSMKANQNLILDLDPSKYEAFLQPLIEFLRHSPLAQALPMSENAPLAHLSKAFSTARYQESGSIITFKTAAQPTSITKARYSRLLGFPTSRDLIDPESVSSSAILEMFYQMSYLENLVILSKFKKPNLPPMWNRIFTLIFRSFPERVTGSNSSSKLFLIILDAVK</sequence>
<evidence type="ECO:0000313" key="2">
    <source>
        <dbReference type="Proteomes" id="UP001177003"/>
    </source>
</evidence>
<gene>
    <name evidence="1" type="ORF">LSALG_LOCUS9049</name>
</gene>
<protein>
    <submittedName>
        <fullName evidence="1">Uncharacterized protein</fullName>
    </submittedName>
</protein>
<reference evidence="1" key="1">
    <citation type="submission" date="2023-04" db="EMBL/GenBank/DDBJ databases">
        <authorList>
            <person name="Vijverberg K."/>
            <person name="Xiong W."/>
            <person name="Schranz E."/>
        </authorList>
    </citation>
    <scope>NUCLEOTIDE SEQUENCE</scope>
</reference>
<evidence type="ECO:0000313" key="1">
    <source>
        <dbReference type="EMBL" id="CAI9268636.1"/>
    </source>
</evidence>
<keyword evidence="2" id="KW-1185">Reference proteome</keyword>